<dbReference type="Pfam" id="PF19891">
    <property type="entry name" value="DUF6364"/>
    <property type="match status" value="1"/>
</dbReference>
<gene>
    <name evidence="1" type="ORF">GCM10009749_15780</name>
</gene>
<protein>
    <recommendedName>
        <fullName evidence="3">Antitoxin</fullName>
    </recommendedName>
</protein>
<dbReference type="EMBL" id="BAAANJ010000005">
    <property type="protein sequence ID" value="GAA1808249.1"/>
    <property type="molecule type" value="Genomic_DNA"/>
</dbReference>
<dbReference type="InterPro" id="IPR010985">
    <property type="entry name" value="Ribbon_hlx_hlx"/>
</dbReference>
<keyword evidence="2" id="KW-1185">Reference proteome</keyword>
<evidence type="ECO:0000313" key="1">
    <source>
        <dbReference type="EMBL" id="GAA1808249.1"/>
    </source>
</evidence>
<name>A0ABN2M3H9_9MICO</name>
<evidence type="ECO:0008006" key="3">
    <source>
        <dbReference type="Google" id="ProtNLM"/>
    </source>
</evidence>
<organism evidence="1 2">
    <name type="scientific">Agromyces neolithicus</name>
    <dbReference type="NCBI Taxonomy" id="269420"/>
    <lineage>
        <taxon>Bacteria</taxon>
        <taxon>Bacillati</taxon>
        <taxon>Actinomycetota</taxon>
        <taxon>Actinomycetes</taxon>
        <taxon>Micrococcales</taxon>
        <taxon>Microbacteriaceae</taxon>
        <taxon>Agromyces</taxon>
    </lineage>
</organism>
<comment type="caution">
    <text evidence="1">The sequence shown here is derived from an EMBL/GenBank/DDBJ whole genome shotgun (WGS) entry which is preliminary data.</text>
</comment>
<dbReference type="Proteomes" id="UP001500002">
    <property type="component" value="Unassembled WGS sequence"/>
</dbReference>
<dbReference type="SUPFAM" id="SSF47598">
    <property type="entry name" value="Ribbon-helix-helix"/>
    <property type="match status" value="1"/>
</dbReference>
<dbReference type="InterPro" id="IPR045944">
    <property type="entry name" value="DUF6364"/>
</dbReference>
<sequence>MCTSVTLVHMANRNVTLSLPEEVFRRAKVFAAEHDTSVSALVADLLMSRVDVEYDGVWAAEERLMREGVGLRVGDAALTRDEAHAR</sequence>
<accession>A0ABN2M3H9</accession>
<evidence type="ECO:0000313" key="2">
    <source>
        <dbReference type="Proteomes" id="UP001500002"/>
    </source>
</evidence>
<reference evidence="1 2" key="1">
    <citation type="journal article" date="2019" name="Int. J. Syst. Evol. Microbiol.">
        <title>The Global Catalogue of Microorganisms (GCM) 10K type strain sequencing project: providing services to taxonomists for standard genome sequencing and annotation.</title>
        <authorList>
            <consortium name="The Broad Institute Genomics Platform"/>
            <consortium name="The Broad Institute Genome Sequencing Center for Infectious Disease"/>
            <person name="Wu L."/>
            <person name="Ma J."/>
        </authorList>
    </citation>
    <scope>NUCLEOTIDE SEQUENCE [LARGE SCALE GENOMIC DNA]</scope>
    <source>
        <strain evidence="1 2">JCM 14322</strain>
    </source>
</reference>
<proteinExistence type="predicted"/>